<accession>A0ABM7RJ23</accession>
<dbReference type="Proteomes" id="UP001374893">
    <property type="component" value="Chromosome"/>
</dbReference>
<sequence length="141" mass="15999">MRSRSNPRKKRGFLLLEVILALGIFSIAATAFAIALQRTADAASMAQRRMQINRILESALNEAVSLPVLEEGSESVTLDEEIGGASVEVDTLIEPMEEMENQDGQLLQQMFRIEISAHWFENGEWQEEIAETWRYGRLYQP</sequence>
<reference evidence="1 2" key="1">
    <citation type="submission" date="2021-06" db="EMBL/GenBank/DDBJ databases">
        <title>Complete genome of Haloferula helveola possessing various polysaccharide degrading enzymes.</title>
        <authorList>
            <person name="Takami H."/>
            <person name="Huang C."/>
            <person name="Hamasaki K."/>
        </authorList>
    </citation>
    <scope>NUCLEOTIDE SEQUENCE [LARGE SCALE GENOMIC DNA]</scope>
    <source>
        <strain evidence="1 2">CN-1</strain>
    </source>
</reference>
<organism evidence="1 2">
    <name type="scientific">Haloferula helveola</name>
    <dbReference type="NCBI Taxonomy" id="490095"/>
    <lineage>
        <taxon>Bacteria</taxon>
        <taxon>Pseudomonadati</taxon>
        <taxon>Verrucomicrobiota</taxon>
        <taxon>Verrucomicrobiia</taxon>
        <taxon>Verrucomicrobiales</taxon>
        <taxon>Verrucomicrobiaceae</taxon>
        <taxon>Haloferula</taxon>
    </lineage>
</organism>
<gene>
    <name evidence="1" type="ORF">HAHE_39520</name>
</gene>
<dbReference type="RefSeq" id="WP_338686937.1">
    <property type="nucleotide sequence ID" value="NZ_AP024702.1"/>
</dbReference>
<keyword evidence="2" id="KW-1185">Reference proteome</keyword>
<evidence type="ECO:0000313" key="2">
    <source>
        <dbReference type="Proteomes" id="UP001374893"/>
    </source>
</evidence>
<name>A0ABM7RJ23_9BACT</name>
<proteinExistence type="predicted"/>
<protein>
    <submittedName>
        <fullName evidence="1">General secretion pathway protein GspI</fullName>
    </submittedName>
</protein>
<evidence type="ECO:0000313" key="1">
    <source>
        <dbReference type="EMBL" id="BCX50044.1"/>
    </source>
</evidence>
<dbReference type="EMBL" id="AP024702">
    <property type="protein sequence ID" value="BCX50044.1"/>
    <property type="molecule type" value="Genomic_DNA"/>
</dbReference>